<reference evidence="1" key="1">
    <citation type="journal article" date="2013" name="BMC Genomics">
        <title>Genomic characterization provides new insight into Salmonella phage diversity.</title>
        <authorList>
            <person name="Moreno Switt A.I."/>
            <person name="Orsi R.H."/>
            <person name="den Bakker H.C."/>
            <person name="Vongkamjan K."/>
            <person name="Altier C."/>
            <person name="Wiedmann M."/>
        </authorList>
    </citation>
    <scope>NUCLEOTIDE SEQUENCE</scope>
</reference>
<organism evidence="1">
    <name type="scientific">Salmonella phage FSL SP-099</name>
    <dbReference type="NCBI Taxonomy" id="1173756"/>
    <lineage>
        <taxon>Viruses</taxon>
        <taxon>Duplodnaviria</taxon>
        <taxon>Heunggongvirae</taxon>
        <taxon>Uroviricota</taxon>
        <taxon>Caudoviricetes</taxon>
        <taxon>Casjensviridae</taxon>
        <taxon>Chivirus</taxon>
        <taxon>Chivirus BSPM4</taxon>
    </lineage>
</organism>
<protein>
    <submittedName>
        <fullName evidence="1">Uncharacterized protein</fullName>
    </submittedName>
</protein>
<name>S4TUK7_9CAUD</name>
<evidence type="ECO:0000313" key="1">
    <source>
        <dbReference type="EMBL" id="AGF89673.1"/>
    </source>
</evidence>
<proteinExistence type="predicted"/>
<accession>S4TUK7</accession>
<gene>
    <name evidence="1" type="ORF">SP099_00145</name>
</gene>
<sequence length="109" mass="12622">MGEGRRMNYMRMKADRTHAVIADLEAKGYLVAVNGVHDEIWFDIIHQVGPMSAAERQSIEDRLLAAYSEDLKEWADHLLGSWREAHPGIVRIWDGVPVRNFNEEDKYKK</sequence>
<dbReference type="EMBL" id="KC139667">
    <property type="protein sequence ID" value="AGF89673.1"/>
    <property type="molecule type" value="Genomic_DNA"/>
</dbReference>